<dbReference type="EMBL" id="CP000733">
    <property type="protein sequence ID" value="ACI23233.1"/>
    <property type="molecule type" value="Genomic_DNA"/>
</dbReference>
<reference evidence="1 2" key="1">
    <citation type="journal article" date="2009" name="Infect. Immun.">
        <title>Comparative genomics reveal extensive transposon-mediated genomic plasticity and diversity among potential effector proteins within the genus Coxiella.</title>
        <authorList>
            <person name="Beare P.A."/>
            <person name="Unsworth N."/>
            <person name="Andoh M."/>
            <person name="Voth D.E."/>
            <person name="Omsland A."/>
            <person name="Gilk S.D."/>
            <person name="Williams K.P."/>
            <person name="Sobral B.W."/>
            <person name="Kupko J.J.III."/>
            <person name="Porcella S.F."/>
            <person name="Samuel J.E."/>
            <person name="Heinzen R.A."/>
        </authorList>
    </citation>
    <scope>NUCLEOTIDE SEQUENCE [LARGE SCALE GENOMIC DNA]</scope>
    <source>
        <strain evidence="1 2">Dugway 5J108-111</strain>
    </source>
</reference>
<accession>B5XHL3</accession>
<organism evidence="1 2">
    <name type="scientific">Coxiella burnetii (strain Dugway 5J108-111)</name>
    <dbReference type="NCBI Taxonomy" id="434922"/>
    <lineage>
        <taxon>Bacteria</taxon>
        <taxon>Pseudomonadati</taxon>
        <taxon>Pseudomonadota</taxon>
        <taxon>Gammaproteobacteria</taxon>
        <taxon>Legionellales</taxon>
        <taxon>Coxiellaceae</taxon>
        <taxon>Coxiella</taxon>
    </lineage>
</organism>
<proteinExistence type="predicted"/>
<dbReference type="KEGG" id="cbd:CBUD_2100a"/>
<name>B5XHL3_COXBN</name>
<dbReference type="Proteomes" id="UP000008555">
    <property type="component" value="Chromosome"/>
</dbReference>
<dbReference type="AlphaFoldDB" id="B5XHL3"/>
<sequence length="56" mass="6269">MCIYYLIIVLPSKWVDSFKRTRRAFVPEDSEVVVPAACGPLKKNPPASMAVLLFIS</sequence>
<dbReference type="HOGENOM" id="CLU_3006579_0_0_6"/>
<evidence type="ECO:0000313" key="2">
    <source>
        <dbReference type="Proteomes" id="UP000008555"/>
    </source>
</evidence>
<evidence type="ECO:0000313" key="1">
    <source>
        <dbReference type="EMBL" id="ACI23233.1"/>
    </source>
</evidence>
<gene>
    <name evidence="1" type="ORF">CBUD_2100a</name>
</gene>
<protein>
    <submittedName>
        <fullName evidence="1">Uncharacterized protein</fullName>
    </submittedName>
</protein>